<gene>
    <name evidence="1" type="ORF">GL4_0921</name>
</gene>
<dbReference type="KEGG" id="mcg:GL4_0921"/>
<dbReference type="AlphaFoldDB" id="A0A0A8K0W0"/>
<evidence type="ECO:0000313" key="2">
    <source>
        <dbReference type="Proteomes" id="UP000031643"/>
    </source>
</evidence>
<evidence type="ECO:0000313" key="1">
    <source>
        <dbReference type="EMBL" id="BAQ16381.1"/>
    </source>
</evidence>
<reference evidence="1 2" key="1">
    <citation type="submission" date="2014-09" db="EMBL/GenBank/DDBJ databases">
        <title>Genome sequencing of Methyloceanibacter caenitepidi Gela4.</title>
        <authorList>
            <person name="Takeuchi M."/>
            <person name="Susumu S."/>
            <person name="Kamagata Y."/>
            <person name="Oshima K."/>
            <person name="Hattori M."/>
            <person name="Iwasaki W."/>
        </authorList>
    </citation>
    <scope>NUCLEOTIDE SEQUENCE [LARGE SCALE GENOMIC DNA]</scope>
    <source>
        <strain evidence="1 2">Gela4</strain>
    </source>
</reference>
<accession>A0A0A8K0W0</accession>
<dbReference type="STRING" id="1384459.GL4_0921"/>
<proteinExistence type="predicted"/>
<sequence>MPKHEAFLSVGLDSCWKRLVRQKNRQALPATQSVSGDYRGQIRQIK</sequence>
<keyword evidence="2" id="KW-1185">Reference proteome</keyword>
<dbReference type="HOGENOM" id="CLU_3185668_0_0_5"/>
<name>A0A0A8K0W0_9HYPH</name>
<protein>
    <submittedName>
        <fullName evidence="1">Uncharacterized protein</fullName>
    </submittedName>
</protein>
<dbReference type="EMBL" id="AP014648">
    <property type="protein sequence ID" value="BAQ16381.1"/>
    <property type="molecule type" value="Genomic_DNA"/>
</dbReference>
<organism evidence="1 2">
    <name type="scientific">Methyloceanibacter caenitepidi</name>
    <dbReference type="NCBI Taxonomy" id="1384459"/>
    <lineage>
        <taxon>Bacteria</taxon>
        <taxon>Pseudomonadati</taxon>
        <taxon>Pseudomonadota</taxon>
        <taxon>Alphaproteobacteria</taxon>
        <taxon>Hyphomicrobiales</taxon>
        <taxon>Hyphomicrobiaceae</taxon>
        <taxon>Methyloceanibacter</taxon>
    </lineage>
</organism>
<dbReference type="Proteomes" id="UP000031643">
    <property type="component" value="Chromosome"/>
</dbReference>